<comment type="caution">
    <text evidence="5">The sequence shown here is derived from an EMBL/GenBank/DDBJ whole genome shotgun (WGS) entry which is preliminary data.</text>
</comment>
<dbReference type="GO" id="GO:0016836">
    <property type="term" value="F:hydro-lyase activity"/>
    <property type="evidence" value="ECO:0007669"/>
    <property type="project" value="TreeGrafter"/>
</dbReference>
<dbReference type="OrthoDB" id="193563at2"/>
<dbReference type="GeneID" id="93166765"/>
<accession>A0A0J9CB03</accession>
<dbReference type="GO" id="GO:0016052">
    <property type="term" value="P:carbohydrate catabolic process"/>
    <property type="evidence" value="ECO:0007669"/>
    <property type="project" value="TreeGrafter"/>
</dbReference>
<dbReference type="PANTHER" id="PTHR13794">
    <property type="entry name" value="ENOLASE SUPERFAMILY, MANDELATE RACEMASE"/>
    <property type="match status" value="1"/>
</dbReference>
<dbReference type="InterPro" id="IPR036849">
    <property type="entry name" value="Enolase-like_C_sf"/>
</dbReference>
<dbReference type="SUPFAM" id="SSF54826">
    <property type="entry name" value="Enolase N-terminal domain-like"/>
    <property type="match status" value="1"/>
</dbReference>
<dbReference type="Pfam" id="PF02746">
    <property type="entry name" value="MR_MLE_N"/>
    <property type="match status" value="1"/>
</dbReference>
<name>A0A0J9CB03_9FIRM</name>
<feature type="domain" description="Mandelate racemase/muconate lactonizing enzyme C-terminal" evidence="4">
    <location>
        <begin position="142"/>
        <end position="238"/>
    </location>
</feature>
<comment type="cofactor">
    <cofactor evidence="1">
        <name>Mg(2+)</name>
        <dbReference type="ChEBI" id="CHEBI:18420"/>
    </cofactor>
</comment>
<keyword evidence="3" id="KW-0460">Magnesium</keyword>
<evidence type="ECO:0000313" key="5">
    <source>
        <dbReference type="EMBL" id="KMW22338.1"/>
    </source>
</evidence>
<evidence type="ECO:0000256" key="1">
    <source>
        <dbReference type="ARBA" id="ARBA00001946"/>
    </source>
</evidence>
<dbReference type="RefSeq" id="WP_045092017.1">
    <property type="nucleotide sequence ID" value="NZ_KQ235876.1"/>
</dbReference>
<evidence type="ECO:0000256" key="2">
    <source>
        <dbReference type="ARBA" id="ARBA00022723"/>
    </source>
</evidence>
<evidence type="ECO:0000256" key="3">
    <source>
        <dbReference type="ARBA" id="ARBA00022842"/>
    </source>
</evidence>
<dbReference type="GO" id="GO:0000287">
    <property type="term" value="F:magnesium ion binding"/>
    <property type="evidence" value="ECO:0007669"/>
    <property type="project" value="TreeGrafter"/>
</dbReference>
<keyword evidence="2" id="KW-0479">Metal-binding</keyword>
<dbReference type="InterPro" id="IPR013341">
    <property type="entry name" value="Mandelate_racemase_N_dom"/>
</dbReference>
<dbReference type="InterPro" id="IPR029017">
    <property type="entry name" value="Enolase-like_N"/>
</dbReference>
<dbReference type="InterPro" id="IPR029065">
    <property type="entry name" value="Enolase_C-like"/>
</dbReference>
<dbReference type="Pfam" id="PF13378">
    <property type="entry name" value="MR_MLE_C"/>
    <property type="match status" value="1"/>
</dbReference>
<sequence length="377" mass="43032">MKVTKFETWWVRRDQCLFDEKRQGGSAMPWDVVVLKLTCDDGTEGIATAMAARSGQVTEGYLQETAAPLVLGRDPHDREAIFYDFWNLDRHEAFYPVFLPGPVDVALWDICAKKAGLPLYKYIGGYRESLPVYASSLFYDDPKVYIDEALHYRSMGINCYKVHPSGPVEKDMEIHRKLREAVGDDMGLMSDPVGEYTLDEAIRVGRQLEKLNYIWFEEPFRDFELYKYQKLCQTLDIPIAATETTRGAHWGVAQSIAQNAADIVRADVSWKCGITGTLKIAHMADAFGLNCEIHTTTMNYMDLVNLHVSCAIRNCKYFEYFVPEDSFRFPMKGDLPIKDGRIYVPKEPGIGAELDWDLIKDNCVAHKVKTLDQDFIE</sequence>
<evidence type="ECO:0000259" key="4">
    <source>
        <dbReference type="SMART" id="SM00922"/>
    </source>
</evidence>
<dbReference type="PATRIC" id="fig|742734.4.peg.1507"/>
<dbReference type="SUPFAM" id="SSF51604">
    <property type="entry name" value="Enolase C-terminal domain-like"/>
    <property type="match status" value="1"/>
</dbReference>
<dbReference type="SFLD" id="SFLDG00179">
    <property type="entry name" value="mandelate_racemase"/>
    <property type="match status" value="1"/>
</dbReference>
<dbReference type="InterPro" id="IPR013342">
    <property type="entry name" value="Mandelate_racemase_C"/>
</dbReference>
<dbReference type="PANTHER" id="PTHR13794:SF58">
    <property type="entry name" value="MITOCHONDRIAL ENOLASE SUPERFAMILY MEMBER 1"/>
    <property type="match status" value="1"/>
</dbReference>
<dbReference type="EMBL" id="ADLK01000010">
    <property type="protein sequence ID" value="KMW22338.1"/>
    <property type="molecule type" value="Genomic_DNA"/>
</dbReference>
<organism evidence="5 6">
    <name type="scientific">[Clostridium] citroniae WAL-19142</name>
    <dbReference type="NCBI Taxonomy" id="742734"/>
    <lineage>
        <taxon>Bacteria</taxon>
        <taxon>Bacillati</taxon>
        <taxon>Bacillota</taxon>
        <taxon>Clostridia</taxon>
        <taxon>Lachnospirales</taxon>
        <taxon>Lachnospiraceae</taxon>
        <taxon>Enterocloster</taxon>
    </lineage>
</organism>
<dbReference type="Gene3D" id="3.20.20.120">
    <property type="entry name" value="Enolase-like C-terminal domain"/>
    <property type="match status" value="1"/>
</dbReference>
<gene>
    <name evidence="5" type="ORF">HMPREF9470_01407</name>
</gene>
<dbReference type="AlphaFoldDB" id="A0A0J9CB03"/>
<dbReference type="SMART" id="SM00922">
    <property type="entry name" value="MR_MLE"/>
    <property type="match status" value="1"/>
</dbReference>
<dbReference type="InterPro" id="IPR046945">
    <property type="entry name" value="RHMD-like"/>
</dbReference>
<reference evidence="5 6" key="1">
    <citation type="submission" date="2011-04" db="EMBL/GenBank/DDBJ databases">
        <title>The Genome Sequence of Clostridium citroniae WAL-19142.</title>
        <authorList>
            <consortium name="The Broad Institute Genome Sequencing Platform"/>
            <person name="Earl A."/>
            <person name="Ward D."/>
            <person name="Feldgarden M."/>
            <person name="Gevers D."/>
            <person name="Warren Y.A."/>
            <person name="Tyrrell K.L."/>
            <person name="Citron D.M."/>
            <person name="Goldstein E.J."/>
            <person name="Daigneault M."/>
            <person name="Allen-Vercoe E."/>
            <person name="Young S.K."/>
            <person name="Zeng Q."/>
            <person name="Gargeya S."/>
            <person name="Fitzgerald M."/>
            <person name="Haas B."/>
            <person name="Abouelleil A."/>
            <person name="Alvarado L."/>
            <person name="Arachchi H.M."/>
            <person name="Berlin A."/>
            <person name="Brown A."/>
            <person name="Chapman S.B."/>
            <person name="Chen Z."/>
            <person name="Dunbar C."/>
            <person name="Freedman E."/>
            <person name="Gearin G."/>
            <person name="Gellesch M."/>
            <person name="Goldberg J."/>
            <person name="Griggs A."/>
            <person name="Gujja S."/>
            <person name="Heilman E.R."/>
            <person name="Heiman D."/>
            <person name="Howarth C."/>
            <person name="Larson L."/>
            <person name="Lui A."/>
            <person name="MacDonald P.J."/>
            <person name="Mehta T."/>
            <person name="Montmayeur A."/>
            <person name="Murphy C."/>
            <person name="Neiman D."/>
            <person name="Pearson M."/>
            <person name="Priest M."/>
            <person name="Roberts A."/>
            <person name="Saif S."/>
            <person name="Shea T."/>
            <person name="Shenoy N."/>
            <person name="Sisk P."/>
            <person name="Stolte C."/>
            <person name="Sykes S."/>
            <person name="White J."/>
            <person name="Yandava C."/>
            <person name="Wortman J."/>
            <person name="Nusbaum C."/>
            <person name="Birren B."/>
        </authorList>
    </citation>
    <scope>NUCLEOTIDE SEQUENCE [LARGE SCALE GENOMIC DNA]</scope>
    <source>
        <strain evidence="5 6">WAL-19142</strain>
    </source>
</reference>
<dbReference type="SFLD" id="SFLDS00001">
    <property type="entry name" value="Enolase"/>
    <property type="match status" value="1"/>
</dbReference>
<evidence type="ECO:0000313" key="6">
    <source>
        <dbReference type="Proteomes" id="UP000037392"/>
    </source>
</evidence>
<proteinExistence type="predicted"/>
<dbReference type="Proteomes" id="UP000037392">
    <property type="component" value="Unassembled WGS sequence"/>
</dbReference>
<protein>
    <recommendedName>
        <fullName evidence="4">Mandelate racemase/muconate lactonizing enzyme C-terminal domain-containing protein</fullName>
    </recommendedName>
</protein>
<dbReference type="Gene3D" id="3.30.390.10">
    <property type="entry name" value="Enolase-like, N-terminal domain"/>
    <property type="match status" value="1"/>
</dbReference>